<dbReference type="Proteomes" id="UP000241434">
    <property type="component" value="Unassembled WGS sequence"/>
</dbReference>
<reference evidence="13" key="1">
    <citation type="thesis" date="2015" institute="Rutgers" country="The State University of New Jersey, 14 College Farm Rd., New Brunswick, NJ, USA">
        <title>Ammonia toxicity in bacteria and its implications for treatment of and resource recovery from highly nitrogenous organic wastes.</title>
        <authorList>
            <person name="Luther A.K."/>
        </authorList>
    </citation>
    <scope>NUCLEOTIDE SEQUENCE</scope>
    <source>
        <strain evidence="13">RT-10B</strain>
    </source>
</reference>
<dbReference type="SUPFAM" id="SSF51735">
    <property type="entry name" value="NAD(P)-binding Rossmann-fold domains"/>
    <property type="match status" value="1"/>
</dbReference>
<dbReference type="InterPro" id="IPR026877">
    <property type="entry name" value="DXPR_C"/>
</dbReference>
<feature type="binding site" evidence="9">
    <location>
        <position position="233"/>
    </location>
    <ligand>
        <name>1-deoxy-D-xylulose 5-phosphate</name>
        <dbReference type="ChEBI" id="CHEBI:57792"/>
    </ligand>
</feature>
<feature type="binding site" evidence="9">
    <location>
        <position position="239"/>
    </location>
    <ligand>
        <name>1-deoxy-D-xylulose 5-phosphate</name>
        <dbReference type="ChEBI" id="CHEBI:57792"/>
    </ligand>
</feature>
<dbReference type="NCBIfam" id="NF009114">
    <property type="entry name" value="PRK12464.1"/>
    <property type="match status" value="1"/>
</dbReference>
<feature type="binding site" evidence="9">
    <location>
        <position position="173"/>
    </location>
    <ligand>
        <name>1-deoxy-D-xylulose 5-phosphate</name>
        <dbReference type="ChEBI" id="CHEBI:57792"/>
    </ligand>
</feature>
<feature type="binding site" evidence="9">
    <location>
        <position position="171"/>
    </location>
    <ligand>
        <name>Mn(2+)</name>
        <dbReference type="ChEBI" id="CHEBI:29035"/>
    </ligand>
</feature>
<dbReference type="PANTHER" id="PTHR30525">
    <property type="entry name" value="1-DEOXY-D-XYLULOSE 5-PHOSPHATE REDUCTOISOMERASE"/>
    <property type="match status" value="1"/>
</dbReference>
<evidence type="ECO:0000256" key="3">
    <source>
        <dbReference type="ARBA" id="ARBA00022723"/>
    </source>
</evidence>
<organism evidence="13 14">
    <name type="scientific">Peptostreptococcus russellii</name>
    <dbReference type="NCBI Taxonomy" id="215200"/>
    <lineage>
        <taxon>Bacteria</taxon>
        <taxon>Bacillati</taxon>
        <taxon>Bacillota</taxon>
        <taxon>Clostridia</taxon>
        <taxon>Peptostreptococcales</taxon>
        <taxon>Peptostreptococcaceae</taxon>
        <taxon>Peptostreptococcus</taxon>
    </lineage>
</organism>
<keyword evidence="5 9" id="KW-0560">Oxidoreductase</keyword>
<dbReference type="InterPro" id="IPR013644">
    <property type="entry name" value="DXP_reductoisomerase_C"/>
</dbReference>
<feature type="binding site" evidence="9">
    <location>
        <position position="55"/>
    </location>
    <ligand>
        <name>NADPH</name>
        <dbReference type="ChEBI" id="CHEBI:57783"/>
    </ligand>
</feature>
<comment type="caution">
    <text evidence="13">The sequence shown here is derived from an EMBL/GenBank/DDBJ whole genome shotgun (WGS) entry which is preliminary data.</text>
</comment>
<feature type="binding site" evidence="9">
    <location>
        <position position="146"/>
    </location>
    <ligand>
        <name>1-deoxy-D-xylulose 5-phosphate</name>
        <dbReference type="ChEBI" id="CHEBI:57792"/>
    </ligand>
</feature>
<sequence length="405" mass="45042">MLNTNLKSQNNTEALNKKKVISILGSTGSIGTQSLDVIRLNPELFELEGITTNKNIKLLLEQVKEFNPNKVAIFDEDSYLEFLKIKNSSSDKSLIDLEVYKGLDGLVKIAKSKSIDILVTAVVGMIGLVPTLEAIKNSTTIALANKETLVTAGSIVMREANKYKASIIPVDSEHSAIFQCLNGEENSKIDKILLTASGGPFRGKSKEDLISVKKEDALKHPNWTMGQKITIDSSTLMNKGLEVIEAKWLFGVEADDIIVHVHPQSIVHSMLQFSDSTVIAQMGCPDMRVPIQYALTYPERIDADFERLNLFEISSLTFEKPDMEVFPCLKLAFDALKHGGTDCTVLNASNEVLVGKFLNDEISFYDIPKYIDLAIKSHNYIENPELEDILAVDKWTRNFINNTVK</sequence>
<feature type="binding site" evidence="9">
    <location>
        <position position="147"/>
    </location>
    <ligand>
        <name>NADPH</name>
        <dbReference type="ChEBI" id="CHEBI:57783"/>
    </ligand>
</feature>
<evidence type="ECO:0000259" key="12">
    <source>
        <dbReference type="Pfam" id="PF13288"/>
    </source>
</evidence>
<evidence type="ECO:0000313" key="13">
    <source>
        <dbReference type="EMBL" id="PSJ31996.1"/>
    </source>
</evidence>
<dbReference type="NCBIfam" id="TIGR00243">
    <property type="entry name" value="Dxr"/>
    <property type="match status" value="1"/>
</dbReference>
<dbReference type="PIRSF" id="PIRSF006205">
    <property type="entry name" value="Dxp_reductismrs"/>
    <property type="match status" value="1"/>
</dbReference>
<keyword evidence="4 9" id="KW-0521">NADP</keyword>
<feature type="binding site" evidence="9">
    <location>
        <position position="145"/>
    </location>
    <ligand>
        <name>NADPH</name>
        <dbReference type="ChEBI" id="CHEBI:57783"/>
    </ligand>
</feature>
<feature type="domain" description="1-deoxy-D-xylulose 5-phosphate reductoisomerase C-terminal" evidence="11">
    <location>
        <begin position="167"/>
        <end position="250"/>
    </location>
</feature>
<evidence type="ECO:0000256" key="6">
    <source>
        <dbReference type="ARBA" id="ARBA00023211"/>
    </source>
</evidence>
<gene>
    <name evidence="9" type="primary">dxr</name>
    <name evidence="13" type="ORF">UF10_04625</name>
</gene>
<accession>A0A2P7Q210</accession>
<comment type="pathway">
    <text evidence="1 9">Isoprenoid biosynthesis; isopentenyl diphosphate biosynthesis via DXP pathway; isopentenyl diphosphate from 1-deoxy-D-xylulose 5-phosphate: step 1/6.</text>
</comment>
<dbReference type="InterPro" id="IPR013512">
    <property type="entry name" value="DXP_reductoisomerase_N"/>
</dbReference>
<keyword evidence="3 9" id="KW-0479">Metal-binding</keyword>
<dbReference type="Gene3D" id="1.10.1740.10">
    <property type="match status" value="1"/>
</dbReference>
<dbReference type="SUPFAM" id="SSF69055">
    <property type="entry name" value="1-deoxy-D-xylulose-5-phosphate reductoisomerase, C-terminal domain"/>
    <property type="match status" value="1"/>
</dbReference>
<evidence type="ECO:0000256" key="2">
    <source>
        <dbReference type="ARBA" id="ARBA00006825"/>
    </source>
</evidence>
<dbReference type="HAMAP" id="MF_00183">
    <property type="entry name" value="DXP_reductoisom"/>
    <property type="match status" value="1"/>
</dbReference>
<dbReference type="Pfam" id="PF13288">
    <property type="entry name" value="DXPR_C"/>
    <property type="match status" value="1"/>
</dbReference>
<dbReference type="AlphaFoldDB" id="A0A2P7Q210"/>
<keyword evidence="6 9" id="KW-0464">Manganese</keyword>
<feature type="binding site" evidence="9">
    <location>
        <position position="226"/>
    </location>
    <ligand>
        <name>NADPH</name>
        <dbReference type="ChEBI" id="CHEBI:57783"/>
    </ligand>
</feature>
<feature type="domain" description="DXP reductoisomerase C-terminal" evidence="12">
    <location>
        <begin position="282"/>
        <end position="398"/>
    </location>
</feature>
<keyword evidence="13" id="KW-0413">Isomerase</keyword>
<feature type="binding site" evidence="9">
    <location>
        <position position="30"/>
    </location>
    <ligand>
        <name>NADPH</name>
        <dbReference type="ChEBI" id="CHEBI:57783"/>
    </ligand>
</feature>
<dbReference type="UniPathway" id="UPA00056">
    <property type="reaction ID" value="UER00092"/>
</dbReference>
<dbReference type="EMBL" id="JYGE01000003">
    <property type="protein sequence ID" value="PSJ31996.1"/>
    <property type="molecule type" value="Genomic_DNA"/>
</dbReference>
<evidence type="ECO:0000256" key="9">
    <source>
        <dbReference type="HAMAP-Rule" id="MF_00183"/>
    </source>
</evidence>
<keyword evidence="14" id="KW-1185">Reference proteome</keyword>
<dbReference type="Pfam" id="PF02670">
    <property type="entry name" value="DXP_reductoisom"/>
    <property type="match status" value="1"/>
</dbReference>
<feature type="domain" description="1-deoxy-D-xylulose 5-phosphate reductoisomerase N-terminal" evidence="10">
    <location>
        <begin position="21"/>
        <end position="153"/>
    </location>
</feature>
<comment type="caution">
    <text evidence="9">Lacks conserved residue(s) required for the propagation of feature annotation.</text>
</comment>
<feature type="binding site" evidence="9">
    <location>
        <position position="242"/>
    </location>
    <ligand>
        <name>1-deoxy-D-xylulose 5-phosphate</name>
        <dbReference type="ChEBI" id="CHEBI:57792"/>
    </ligand>
</feature>
<dbReference type="GO" id="GO:0070402">
    <property type="term" value="F:NADPH binding"/>
    <property type="evidence" value="ECO:0007669"/>
    <property type="project" value="InterPro"/>
</dbReference>
<evidence type="ECO:0000256" key="7">
    <source>
        <dbReference type="ARBA" id="ARBA00023229"/>
    </source>
</evidence>
<dbReference type="SUPFAM" id="SSF55347">
    <property type="entry name" value="Glyceraldehyde-3-phosphate dehydrogenase-like, C-terminal domain"/>
    <property type="match status" value="1"/>
</dbReference>
<dbReference type="GO" id="GO:0016853">
    <property type="term" value="F:isomerase activity"/>
    <property type="evidence" value="ECO:0007669"/>
    <property type="project" value="UniProtKB-KW"/>
</dbReference>
<comment type="cofactor">
    <cofactor evidence="9">
        <name>Mg(2+)</name>
        <dbReference type="ChEBI" id="CHEBI:18420"/>
    </cofactor>
    <cofactor evidence="9">
        <name>Mn(2+)</name>
        <dbReference type="ChEBI" id="CHEBI:29035"/>
    </cofactor>
</comment>
<feature type="binding site" evidence="9">
    <location>
        <position position="54"/>
    </location>
    <ligand>
        <name>NADPH</name>
        <dbReference type="ChEBI" id="CHEBI:57783"/>
    </ligand>
</feature>
<evidence type="ECO:0000256" key="5">
    <source>
        <dbReference type="ARBA" id="ARBA00023002"/>
    </source>
</evidence>
<dbReference type="OrthoDB" id="9806546at2"/>
<keyword evidence="7 9" id="KW-0414">Isoprene biosynthesis</keyword>
<dbReference type="GO" id="GO:0051484">
    <property type="term" value="P:isopentenyl diphosphate biosynthetic process, methylerythritol 4-phosphate pathway involved in terpenoid biosynthetic process"/>
    <property type="evidence" value="ECO:0007669"/>
    <property type="project" value="UniProtKB-ARBA"/>
</dbReference>
<comment type="similarity">
    <text evidence="2 9">Belongs to the DXR family.</text>
</comment>
<dbReference type="InterPro" id="IPR036169">
    <property type="entry name" value="DXPR_C_sf"/>
</dbReference>
<comment type="function">
    <text evidence="9">Catalyzes the NADPH-dependent rearrangement and reduction of 1-deoxy-D-xylulose-5-phosphate (DXP) to 2-C-methyl-D-erythritol 4-phosphate (MEP).</text>
</comment>
<dbReference type="FunFam" id="3.40.50.720:FF:000045">
    <property type="entry name" value="1-deoxy-D-xylulose 5-phosphate reductoisomerase"/>
    <property type="match status" value="1"/>
</dbReference>
<feature type="binding site" evidence="9">
    <location>
        <position position="220"/>
    </location>
    <ligand>
        <name>1-deoxy-D-xylulose 5-phosphate</name>
        <dbReference type="ChEBI" id="CHEBI:57792"/>
    </ligand>
</feature>
<dbReference type="PANTHER" id="PTHR30525:SF0">
    <property type="entry name" value="1-DEOXY-D-XYLULOSE 5-PHOSPHATE REDUCTOISOMERASE, CHLOROPLASTIC"/>
    <property type="match status" value="1"/>
</dbReference>
<evidence type="ECO:0000256" key="8">
    <source>
        <dbReference type="ARBA" id="ARBA00048543"/>
    </source>
</evidence>
<feature type="binding site" evidence="9">
    <location>
        <position position="27"/>
    </location>
    <ligand>
        <name>NADPH</name>
        <dbReference type="ChEBI" id="CHEBI:57783"/>
    </ligand>
</feature>
<dbReference type="InterPro" id="IPR036291">
    <property type="entry name" value="NAD(P)-bd_dom_sf"/>
</dbReference>
<dbReference type="Gene3D" id="3.40.50.720">
    <property type="entry name" value="NAD(P)-binding Rossmann-like Domain"/>
    <property type="match status" value="1"/>
</dbReference>
<dbReference type="EC" id="1.1.1.267" evidence="9"/>
<dbReference type="GO" id="GO:0030145">
    <property type="term" value="F:manganese ion binding"/>
    <property type="evidence" value="ECO:0007669"/>
    <property type="project" value="TreeGrafter"/>
</dbReference>
<feature type="binding site" evidence="9">
    <location>
        <position position="238"/>
    </location>
    <ligand>
        <name>1-deoxy-D-xylulose 5-phosphate</name>
        <dbReference type="ChEBI" id="CHEBI:57792"/>
    </ligand>
</feature>
<evidence type="ECO:0000313" key="14">
    <source>
        <dbReference type="Proteomes" id="UP000241434"/>
    </source>
</evidence>
<evidence type="ECO:0000259" key="11">
    <source>
        <dbReference type="Pfam" id="PF08436"/>
    </source>
</evidence>
<feature type="binding site" evidence="9">
    <location>
        <position position="172"/>
    </location>
    <ligand>
        <name>1-deoxy-D-xylulose 5-phosphate</name>
        <dbReference type="ChEBI" id="CHEBI:57792"/>
    </ligand>
</feature>
<protein>
    <recommendedName>
        <fullName evidence="9">1-deoxy-D-xylulose 5-phosphate reductoisomerase</fullName>
        <shortName evidence="9">DXP reductoisomerase</shortName>
        <ecNumber evidence="9">1.1.1.267</ecNumber>
    </recommendedName>
    <alternativeName>
        <fullName evidence="9">1-deoxyxylulose-5-phosphate reductoisomerase</fullName>
    </alternativeName>
    <alternativeName>
        <fullName evidence="9">2-C-methyl-D-erythritol 4-phosphate synthase</fullName>
    </alternativeName>
</protein>
<feature type="binding site" evidence="9">
    <location>
        <position position="197"/>
    </location>
    <ligand>
        <name>1-deoxy-D-xylulose 5-phosphate</name>
        <dbReference type="ChEBI" id="CHEBI:57792"/>
    </ligand>
</feature>
<feature type="binding site" evidence="9">
    <location>
        <position position="28"/>
    </location>
    <ligand>
        <name>NADPH</name>
        <dbReference type="ChEBI" id="CHEBI:57783"/>
    </ligand>
</feature>
<comment type="catalytic activity">
    <reaction evidence="8">
        <text>2-C-methyl-D-erythritol 4-phosphate + NADP(+) = 1-deoxy-D-xylulose 5-phosphate + NADPH + H(+)</text>
        <dbReference type="Rhea" id="RHEA:13717"/>
        <dbReference type="ChEBI" id="CHEBI:15378"/>
        <dbReference type="ChEBI" id="CHEBI:57783"/>
        <dbReference type="ChEBI" id="CHEBI:57792"/>
        <dbReference type="ChEBI" id="CHEBI:58262"/>
        <dbReference type="ChEBI" id="CHEBI:58349"/>
        <dbReference type="EC" id="1.1.1.267"/>
    </reaction>
    <physiologicalReaction direction="right-to-left" evidence="8">
        <dbReference type="Rhea" id="RHEA:13719"/>
    </physiologicalReaction>
</comment>
<evidence type="ECO:0000259" key="10">
    <source>
        <dbReference type="Pfam" id="PF02670"/>
    </source>
</evidence>
<dbReference type="Pfam" id="PF08436">
    <property type="entry name" value="DXP_redisom_C"/>
    <property type="match status" value="1"/>
</dbReference>
<keyword evidence="9" id="KW-0460">Magnesium</keyword>
<dbReference type="InterPro" id="IPR003821">
    <property type="entry name" value="DXP_reductoisomerase"/>
</dbReference>
<feature type="binding site" evidence="9">
    <location>
        <position position="242"/>
    </location>
    <ligand>
        <name>Mn(2+)</name>
        <dbReference type="ChEBI" id="CHEBI:29035"/>
    </ligand>
</feature>
<evidence type="ECO:0000256" key="4">
    <source>
        <dbReference type="ARBA" id="ARBA00022857"/>
    </source>
</evidence>
<feature type="binding site" evidence="9">
    <location>
        <position position="29"/>
    </location>
    <ligand>
        <name>NADPH</name>
        <dbReference type="ChEBI" id="CHEBI:57783"/>
    </ligand>
</feature>
<evidence type="ECO:0000256" key="1">
    <source>
        <dbReference type="ARBA" id="ARBA00005094"/>
    </source>
</evidence>
<name>A0A2P7Q210_9FIRM</name>
<dbReference type="GO" id="GO:0030604">
    <property type="term" value="F:1-deoxy-D-xylulose-5-phosphate reductoisomerase activity"/>
    <property type="evidence" value="ECO:0007669"/>
    <property type="project" value="UniProtKB-UniRule"/>
</dbReference>
<proteinExistence type="inferred from homology"/>
<feature type="binding site" evidence="9">
    <location>
        <position position="173"/>
    </location>
    <ligand>
        <name>Mn(2+)</name>
        <dbReference type="ChEBI" id="CHEBI:29035"/>
    </ligand>
</feature>